<dbReference type="AlphaFoldDB" id="A0A9D4CGE7"/>
<proteinExistence type="predicted"/>
<keyword evidence="2" id="KW-1185">Reference proteome</keyword>
<protein>
    <submittedName>
        <fullName evidence="1">Uncharacterized protein</fullName>
    </submittedName>
</protein>
<accession>A0A9D4CGE7</accession>
<evidence type="ECO:0000313" key="1">
    <source>
        <dbReference type="EMBL" id="KAH3724229.1"/>
    </source>
</evidence>
<dbReference type="Proteomes" id="UP000828390">
    <property type="component" value="Unassembled WGS sequence"/>
</dbReference>
<reference evidence="1" key="1">
    <citation type="journal article" date="2019" name="bioRxiv">
        <title>The Genome of the Zebra Mussel, Dreissena polymorpha: A Resource for Invasive Species Research.</title>
        <authorList>
            <person name="McCartney M.A."/>
            <person name="Auch B."/>
            <person name="Kono T."/>
            <person name="Mallez S."/>
            <person name="Zhang Y."/>
            <person name="Obille A."/>
            <person name="Becker A."/>
            <person name="Abrahante J.E."/>
            <person name="Garbe J."/>
            <person name="Badalamenti J.P."/>
            <person name="Herman A."/>
            <person name="Mangelson H."/>
            <person name="Liachko I."/>
            <person name="Sullivan S."/>
            <person name="Sone E.D."/>
            <person name="Koren S."/>
            <person name="Silverstein K.A.T."/>
            <person name="Beckman K.B."/>
            <person name="Gohl D.M."/>
        </authorList>
    </citation>
    <scope>NUCLEOTIDE SEQUENCE</scope>
    <source>
        <strain evidence="1">Duluth1</strain>
        <tissue evidence="1">Whole animal</tissue>
    </source>
</reference>
<dbReference type="EMBL" id="JAIWYP010000012">
    <property type="protein sequence ID" value="KAH3724229.1"/>
    <property type="molecule type" value="Genomic_DNA"/>
</dbReference>
<gene>
    <name evidence="1" type="ORF">DPMN_050043</name>
</gene>
<sequence length="85" mass="10069">MSVYITCEYKVDPSSIGNTLEPDLMWSQVRSPLNHNQLTRLSHEKLTERQCTWCYKNTESALQRDVSVCSNMYTRYPINKPPWER</sequence>
<reference evidence="1" key="2">
    <citation type="submission" date="2020-11" db="EMBL/GenBank/DDBJ databases">
        <authorList>
            <person name="McCartney M.A."/>
            <person name="Auch B."/>
            <person name="Kono T."/>
            <person name="Mallez S."/>
            <person name="Becker A."/>
            <person name="Gohl D.M."/>
            <person name="Silverstein K.A.T."/>
            <person name="Koren S."/>
            <person name="Bechman K.B."/>
            <person name="Herman A."/>
            <person name="Abrahante J.E."/>
            <person name="Garbe J."/>
        </authorList>
    </citation>
    <scope>NUCLEOTIDE SEQUENCE</scope>
    <source>
        <strain evidence="1">Duluth1</strain>
        <tissue evidence="1">Whole animal</tissue>
    </source>
</reference>
<organism evidence="1 2">
    <name type="scientific">Dreissena polymorpha</name>
    <name type="common">Zebra mussel</name>
    <name type="synonym">Mytilus polymorpha</name>
    <dbReference type="NCBI Taxonomy" id="45954"/>
    <lineage>
        <taxon>Eukaryota</taxon>
        <taxon>Metazoa</taxon>
        <taxon>Spiralia</taxon>
        <taxon>Lophotrochozoa</taxon>
        <taxon>Mollusca</taxon>
        <taxon>Bivalvia</taxon>
        <taxon>Autobranchia</taxon>
        <taxon>Heteroconchia</taxon>
        <taxon>Euheterodonta</taxon>
        <taxon>Imparidentia</taxon>
        <taxon>Neoheterodontei</taxon>
        <taxon>Myida</taxon>
        <taxon>Dreissenoidea</taxon>
        <taxon>Dreissenidae</taxon>
        <taxon>Dreissena</taxon>
    </lineage>
</organism>
<comment type="caution">
    <text evidence="1">The sequence shown here is derived from an EMBL/GenBank/DDBJ whole genome shotgun (WGS) entry which is preliminary data.</text>
</comment>
<name>A0A9D4CGE7_DREPO</name>
<evidence type="ECO:0000313" key="2">
    <source>
        <dbReference type="Proteomes" id="UP000828390"/>
    </source>
</evidence>